<comment type="caution">
    <text evidence="1">The sequence shown here is derived from an EMBL/GenBank/DDBJ whole genome shotgun (WGS) entry which is preliminary data.</text>
</comment>
<keyword evidence="2" id="KW-1185">Reference proteome</keyword>
<evidence type="ECO:0000313" key="2">
    <source>
        <dbReference type="Proteomes" id="UP001305647"/>
    </source>
</evidence>
<gene>
    <name evidence="1" type="ORF">N658DRAFT_562172</name>
</gene>
<protein>
    <submittedName>
        <fullName evidence="1">Uncharacterized protein</fullName>
    </submittedName>
</protein>
<evidence type="ECO:0000313" key="1">
    <source>
        <dbReference type="EMBL" id="KAK4096862.1"/>
    </source>
</evidence>
<organism evidence="1 2">
    <name type="scientific">Parathielavia hyrcaniae</name>
    <dbReference type="NCBI Taxonomy" id="113614"/>
    <lineage>
        <taxon>Eukaryota</taxon>
        <taxon>Fungi</taxon>
        <taxon>Dikarya</taxon>
        <taxon>Ascomycota</taxon>
        <taxon>Pezizomycotina</taxon>
        <taxon>Sordariomycetes</taxon>
        <taxon>Sordariomycetidae</taxon>
        <taxon>Sordariales</taxon>
        <taxon>Chaetomiaceae</taxon>
        <taxon>Parathielavia</taxon>
    </lineage>
</organism>
<proteinExistence type="predicted"/>
<reference evidence="1" key="2">
    <citation type="submission" date="2023-05" db="EMBL/GenBank/DDBJ databases">
        <authorList>
            <consortium name="Lawrence Berkeley National Laboratory"/>
            <person name="Steindorff A."/>
            <person name="Hensen N."/>
            <person name="Bonometti L."/>
            <person name="Westerberg I."/>
            <person name="Brannstrom I.O."/>
            <person name="Guillou S."/>
            <person name="Cros-Aarteil S."/>
            <person name="Calhoun S."/>
            <person name="Haridas S."/>
            <person name="Kuo A."/>
            <person name="Mondo S."/>
            <person name="Pangilinan J."/>
            <person name="Riley R."/>
            <person name="Labutti K."/>
            <person name="Andreopoulos B."/>
            <person name="Lipzen A."/>
            <person name="Chen C."/>
            <person name="Yanf M."/>
            <person name="Daum C."/>
            <person name="Ng V."/>
            <person name="Clum A."/>
            <person name="Ohm R."/>
            <person name="Martin F."/>
            <person name="Silar P."/>
            <person name="Natvig D."/>
            <person name="Lalanne C."/>
            <person name="Gautier V."/>
            <person name="Ament-Velasquez S.L."/>
            <person name="Kruys A."/>
            <person name="Hutchinson M.I."/>
            <person name="Powell A.J."/>
            <person name="Barry K."/>
            <person name="Miller A.N."/>
            <person name="Grigoriev I.V."/>
            <person name="Debuchy R."/>
            <person name="Gladieux P."/>
            <person name="Thoren M.H."/>
            <person name="Johannesson H."/>
        </authorList>
    </citation>
    <scope>NUCLEOTIDE SEQUENCE</scope>
    <source>
        <strain evidence="1">CBS 757.83</strain>
    </source>
</reference>
<dbReference type="Proteomes" id="UP001305647">
    <property type="component" value="Unassembled WGS sequence"/>
</dbReference>
<sequence length="305" mass="33893">MASNTQAQLPDGYETRRLEPQHLEWVTAMIGHTLSFDSLWAMEVPGARTSEEAEQIKTKRVYELAESNIPSAMHCIASGLSYGVFIKGWTPRRKDTKPGGQLHWDTNDTSASREELLEQMDFALVAVALTQDAAKPKTPPPEGHKRMDQILPLLLAIRDGIARNELEGSKGIAWKPPQGKAGKGKVAKRSGTCTRGDFAGRGLSKALLHHVMRALAEAGYQGIDMQASHRAVEKVCLSPPLPFRAYVLSRCSTRFDLGFETADVNCVRIWIVLREKTDGEKMLLVAGAVKDRYQDHDKDLDWDED</sequence>
<dbReference type="AlphaFoldDB" id="A0AAN6PWK7"/>
<accession>A0AAN6PWK7</accession>
<name>A0AAN6PWK7_9PEZI</name>
<reference evidence="1" key="1">
    <citation type="journal article" date="2023" name="Mol. Phylogenet. Evol.">
        <title>Genome-scale phylogeny and comparative genomics of the fungal order Sordariales.</title>
        <authorList>
            <person name="Hensen N."/>
            <person name="Bonometti L."/>
            <person name="Westerberg I."/>
            <person name="Brannstrom I.O."/>
            <person name="Guillou S."/>
            <person name="Cros-Aarteil S."/>
            <person name="Calhoun S."/>
            <person name="Haridas S."/>
            <person name="Kuo A."/>
            <person name="Mondo S."/>
            <person name="Pangilinan J."/>
            <person name="Riley R."/>
            <person name="LaButti K."/>
            <person name="Andreopoulos B."/>
            <person name="Lipzen A."/>
            <person name="Chen C."/>
            <person name="Yan M."/>
            <person name="Daum C."/>
            <person name="Ng V."/>
            <person name="Clum A."/>
            <person name="Steindorff A."/>
            <person name="Ohm R.A."/>
            <person name="Martin F."/>
            <person name="Silar P."/>
            <person name="Natvig D.O."/>
            <person name="Lalanne C."/>
            <person name="Gautier V."/>
            <person name="Ament-Velasquez S.L."/>
            <person name="Kruys A."/>
            <person name="Hutchinson M.I."/>
            <person name="Powell A.J."/>
            <person name="Barry K."/>
            <person name="Miller A.N."/>
            <person name="Grigoriev I.V."/>
            <person name="Debuchy R."/>
            <person name="Gladieux P."/>
            <person name="Hiltunen Thoren M."/>
            <person name="Johannesson H."/>
        </authorList>
    </citation>
    <scope>NUCLEOTIDE SEQUENCE</scope>
    <source>
        <strain evidence="1">CBS 757.83</strain>
    </source>
</reference>
<dbReference type="EMBL" id="MU863693">
    <property type="protein sequence ID" value="KAK4096862.1"/>
    <property type="molecule type" value="Genomic_DNA"/>
</dbReference>